<dbReference type="AlphaFoldDB" id="A0A151CJF2"/>
<protein>
    <submittedName>
        <fullName evidence="6">NADH-ubiquinone oxidoreductase</fullName>
    </submittedName>
</protein>
<evidence type="ECO:0000256" key="4">
    <source>
        <dbReference type="ARBA" id="ARBA00023136"/>
    </source>
</evidence>
<dbReference type="GO" id="GO:0016020">
    <property type="term" value="C:membrane"/>
    <property type="evidence" value="ECO:0007669"/>
    <property type="project" value="UniProtKB-SubCell"/>
</dbReference>
<feature type="transmembrane region" description="Helical" evidence="5">
    <location>
        <begin position="29"/>
        <end position="51"/>
    </location>
</feature>
<name>A0A151CJF2_9BACT</name>
<evidence type="ECO:0000256" key="5">
    <source>
        <dbReference type="SAM" id="Phobius"/>
    </source>
</evidence>
<dbReference type="OrthoDB" id="9810120at2"/>
<keyword evidence="2 5" id="KW-0812">Transmembrane</keyword>
<keyword evidence="6" id="KW-0830">Ubiquinone</keyword>
<dbReference type="Pfam" id="PF00420">
    <property type="entry name" value="Oxidored_q2"/>
    <property type="match status" value="1"/>
</dbReference>
<dbReference type="Gene3D" id="1.10.287.3510">
    <property type="match status" value="1"/>
</dbReference>
<evidence type="ECO:0000313" key="6">
    <source>
        <dbReference type="EMBL" id="KYJ87641.1"/>
    </source>
</evidence>
<evidence type="ECO:0000313" key="7">
    <source>
        <dbReference type="Proteomes" id="UP000075359"/>
    </source>
</evidence>
<gene>
    <name evidence="6" type="ORF">AS592_11145</name>
</gene>
<dbReference type="Proteomes" id="UP000075359">
    <property type="component" value="Unassembled WGS sequence"/>
</dbReference>
<evidence type="ECO:0000256" key="3">
    <source>
        <dbReference type="ARBA" id="ARBA00022989"/>
    </source>
</evidence>
<organism evidence="6 7">
    <name type="scientific">Sulfurovum riftiae</name>
    <dbReference type="NCBI Taxonomy" id="1630136"/>
    <lineage>
        <taxon>Bacteria</taxon>
        <taxon>Pseudomonadati</taxon>
        <taxon>Campylobacterota</taxon>
        <taxon>Epsilonproteobacteria</taxon>
        <taxon>Campylobacterales</taxon>
        <taxon>Sulfurovaceae</taxon>
        <taxon>Sulfurovum</taxon>
    </lineage>
</organism>
<dbReference type="STRING" id="1630136.AS592_11145"/>
<dbReference type="EMBL" id="LNKT01000001">
    <property type="protein sequence ID" value="KYJ87641.1"/>
    <property type="molecule type" value="Genomic_DNA"/>
</dbReference>
<keyword evidence="7" id="KW-1185">Reference proteome</keyword>
<sequence length="99" mass="10861">MFSIEMLFAFALFAIGLYGVSSGRDFLRIFFSLEMLLNAVIMMLAISAHYLGMTENIALAYMVMILATLEAAAGVLIFAATNKITGTVIPDEIEREELS</sequence>
<evidence type="ECO:0000256" key="2">
    <source>
        <dbReference type="ARBA" id="ARBA00022692"/>
    </source>
</evidence>
<keyword evidence="4 5" id="KW-0472">Membrane</keyword>
<dbReference type="RefSeq" id="WP_067328642.1">
    <property type="nucleotide sequence ID" value="NZ_LNKT01000001.1"/>
</dbReference>
<reference evidence="6 7" key="1">
    <citation type="submission" date="2015-11" db="EMBL/GenBank/DDBJ databases">
        <title>Draft genome of Sulfurovum riftiae 1812E, a member of the Epsilonproteobacteria isolated from the tube of the deep-sea hydrothermal vent tubewom Riftia pachyptila.</title>
        <authorList>
            <person name="Vetriani C."/>
            <person name="Giovannelli D."/>
        </authorList>
    </citation>
    <scope>NUCLEOTIDE SEQUENCE [LARGE SCALE GENOMIC DNA]</scope>
    <source>
        <strain evidence="6 7">1812E</strain>
    </source>
</reference>
<accession>A0A151CJF2</accession>
<dbReference type="InterPro" id="IPR039428">
    <property type="entry name" value="NUOK/Mnh_C1-like"/>
</dbReference>
<feature type="transmembrane region" description="Helical" evidence="5">
    <location>
        <begin position="58"/>
        <end position="80"/>
    </location>
</feature>
<evidence type="ECO:0000256" key="1">
    <source>
        <dbReference type="ARBA" id="ARBA00004141"/>
    </source>
</evidence>
<keyword evidence="3 5" id="KW-1133">Transmembrane helix</keyword>
<proteinExistence type="predicted"/>
<comment type="subcellular location">
    <subcellularLocation>
        <location evidence="1">Membrane</location>
        <topology evidence="1">Multi-pass membrane protein</topology>
    </subcellularLocation>
</comment>
<comment type="caution">
    <text evidence="6">The sequence shown here is derived from an EMBL/GenBank/DDBJ whole genome shotgun (WGS) entry which is preliminary data.</text>
</comment>